<organism evidence="2 3">
    <name type="scientific">Allosediminivita pacifica</name>
    <dbReference type="NCBI Taxonomy" id="1267769"/>
    <lineage>
        <taxon>Bacteria</taxon>
        <taxon>Pseudomonadati</taxon>
        <taxon>Pseudomonadota</taxon>
        <taxon>Alphaproteobacteria</taxon>
        <taxon>Rhodobacterales</taxon>
        <taxon>Paracoccaceae</taxon>
        <taxon>Allosediminivita</taxon>
    </lineage>
</organism>
<evidence type="ECO:0000256" key="1">
    <source>
        <dbReference type="SAM" id="SignalP"/>
    </source>
</evidence>
<reference evidence="2 3" key="1">
    <citation type="submission" date="2018-04" db="EMBL/GenBank/DDBJ databases">
        <title>Genomic Encyclopedia of Archaeal and Bacterial Type Strains, Phase II (KMG-II): from individual species to whole genera.</title>
        <authorList>
            <person name="Goeker M."/>
        </authorList>
    </citation>
    <scope>NUCLEOTIDE SEQUENCE [LARGE SCALE GENOMIC DNA]</scope>
    <source>
        <strain evidence="2 3">DSM 29329</strain>
    </source>
</reference>
<evidence type="ECO:0000313" key="3">
    <source>
        <dbReference type="Proteomes" id="UP000244069"/>
    </source>
</evidence>
<keyword evidence="3" id="KW-1185">Reference proteome</keyword>
<accession>A0A2T6AV95</accession>
<dbReference type="Proteomes" id="UP000244069">
    <property type="component" value="Unassembled WGS sequence"/>
</dbReference>
<name>A0A2T6AV95_9RHOB</name>
<evidence type="ECO:0000313" key="2">
    <source>
        <dbReference type="EMBL" id="PTX47742.1"/>
    </source>
</evidence>
<dbReference type="OrthoDB" id="7866630at2"/>
<dbReference type="Gene3D" id="2.60.120.380">
    <property type="match status" value="1"/>
</dbReference>
<sequence>MTRFFLAALAACAASAVSAQSCPQIRFAPGAYSGEISGHVTQDDVDCYTFGTGNGQTARLQIFGSDNTCFAVIGVVDCQEDFSFITRAGTYQVNVSALFRTLGENYTLRLTIR</sequence>
<dbReference type="AlphaFoldDB" id="A0A2T6AV95"/>
<dbReference type="PROSITE" id="PS51257">
    <property type="entry name" value="PROKAR_LIPOPROTEIN"/>
    <property type="match status" value="1"/>
</dbReference>
<gene>
    <name evidence="2" type="ORF">C8N44_11171</name>
</gene>
<protein>
    <submittedName>
        <fullName evidence="2">Uncharacterized protein</fullName>
    </submittedName>
</protein>
<comment type="caution">
    <text evidence="2">The sequence shown here is derived from an EMBL/GenBank/DDBJ whole genome shotgun (WGS) entry which is preliminary data.</text>
</comment>
<dbReference type="EMBL" id="QBKN01000011">
    <property type="protein sequence ID" value="PTX47742.1"/>
    <property type="molecule type" value="Genomic_DNA"/>
</dbReference>
<feature type="chain" id="PRO_5015654309" evidence="1">
    <location>
        <begin position="20"/>
        <end position="113"/>
    </location>
</feature>
<dbReference type="RefSeq" id="WP_107976131.1">
    <property type="nucleotide sequence ID" value="NZ_BMEZ01000013.1"/>
</dbReference>
<proteinExistence type="predicted"/>
<keyword evidence="1" id="KW-0732">Signal</keyword>
<feature type="signal peptide" evidence="1">
    <location>
        <begin position="1"/>
        <end position="19"/>
    </location>
</feature>